<name>A0AA86N083_9BACT</name>
<organism evidence="2 3">
    <name type="scientific">Nitrospira tepida</name>
    <dbReference type="NCBI Taxonomy" id="2973512"/>
    <lineage>
        <taxon>Bacteria</taxon>
        <taxon>Pseudomonadati</taxon>
        <taxon>Nitrospirota</taxon>
        <taxon>Nitrospiria</taxon>
        <taxon>Nitrospirales</taxon>
        <taxon>Nitrospiraceae</taxon>
        <taxon>Nitrospira</taxon>
    </lineage>
</organism>
<protein>
    <submittedName>
        <fullName evidence="2">HMA domain-containing protein</fullName>
    </submittedName>
</protein>
<dbReference type="EMBL" id="OX365700">
    <property type="protein sequence ID" value="CAI4032348.1"/>
    <property type="molecule type" value="Genomic_DNA"/>
</dbReference>
<feature type="signal peptide" evidence="1">
    <location>
        <begin position="1"/>
        <end position="24"/>
    </location>
</feature>
<keyword evidence="1" id="KW-0732">Signal</keyword>
<evidence type="ECO:0000313" key="2">
    <source>
        <dbReference type="EMBL" id="CAI4032348.1"/>
    </source>
</evidence>
<feature type="chain" id="PRO_5041710710" evidence="1">
    <location>
        <begin position="25"/>
        <end position="117"/>
    </location>
</feature>
<gene>
    <name evidence="2" type="ORF">DNFV4_02778</name>
</gene>
<evidence type="ECO:0000313" key="3">
    <source>
        <dbReference type="Proteomes" id="UP001179121"/>
    </source>
</evidence>
<reference evidence="2" key="1">
    <citation type="submission" date="2022-10" db="EMBL/GenBank/DDBJ databases">
        <authorList>
            <person name="Koch H."/>
        </authorList>
    </citation>
    <scope>NUCLEOTIDE SEQUENCE</scope>
    <source>
        <strain evidence="2">DNF</strain>
    </source>
</reference>
<keyword evidence="3" id="KW-1185">Reference proteome</keyword>
<dbReference type="Proteomes" id="UP001179121">
    <property type="component" value="Chromosome"/>
</dbReference>
<accession>A0AA86N083</accession>
<evidence type="ECO:0000256" key="1">
    <source>
        <dbReference type="SAM" id="SignalP"/>
    </source>
</evidence>
<proteinExistence type="predicted"/>
<dbReference type="SUPFAM" id="SSF55008">
    <property type="entry name" value="HMA, heavy metal-associated domain"/>
    <property type="match status" value="1"/>
</dbReference>
<dbReference type="Gene3D" id="3.30.70.100">
    <property type="match status" value="1"/>
</dbReference>
<dbReference type="AlphaFoldDB" id="A0AA86N083"/>
<sequence>MMKTCLALLAVCLLASVWSKSGYAASPLERVTLMVAGDECDSLSRDIETALKAHPGVRFFDGRSLPGHLLIDVDPEQVTADDLARRVAELETTVQRACRASLMQSCITAGIAPVAVQ</sequence>
<dbReference type="InterPro" id="IPR036163">
    <property type="entry name" value="HMA_dom_sf"/>
</dbReference>
<dbReference type="RefSeq" id="WP_289269080.1">
    <property type="nucleotide sequence ID" value="NZ_OX365700.1"/>
</dbReference>
<dbReference type="KEGG" id="nti:DNFV4_02778"/>
<dbReference type="GO" id="GO:0046872">
    <property type="term" value="F:metal ion binding"/>
    <property type="evidence" value="ECO:0007669"/>
    <property type="project" value="InterPro"/>
</dbReference>